<keyword evidence="4 8" id="KW-1133">Transmembrane helix</keyword>
<dbReference type="OrthoDB" id="9948609at2759"/>
<keyword evidence="11" id="KW-1185">Reference proteome</keyword>
<protein>
    <recommendedName>
        <fullName evidence="9">MARVEL domain-containing protein</fullName>
    </recommendedName>
</protein>
<gene>
    <name evidence="10" type="ORF">KOW79_010224</name>
</gene>
<dbReference type="PANTHER" id="PTHR17068">
    <property type="entry name" value="MYELOID-ASSOCIATED DIFFERENTIATION MARKER MYADM FAMILY MEMBER"/>
    <property type="match status" value="1"/>
</dbReference>
<dbReference type="PANTHER" id="PTHR17068:SF3">
    <property type="entry name" value="MYELOID-ASSOCIATED DIFFERENTIATION MARKER"/>
    <property type="match status" value="1"/>
</dbReference>
<evidence type="ECO:0000313" key="11">
    <source>
        <dbReference type="Proteomes" id="UP000824219"/>
    </source>
</evidence>
<dbReference type="AlphaFoldDB" id="A0A9D3SPE9"/>
<feature type="transmembrane region" description="Helical" evidence="8">
    <location>
        <begin position="227"/>
        <end position="251"/>
    </location>
</feature>
<evidence type="ECO:0000256" key="2">
    <source>
        <dbReference type="ARBA" id="ARBA00022692"/>
    </source>
</evidence>
<feature type="transmembrane region" description="Helical" evidence="8">
    <location>
        <begin position="163"/>
        <end position="183"/>
    </location>
</feature>
<sequence>MPVTFGELSTLTTPLSVVRLCALLFSCLTFSLASFSSQSNASTPENIEYGITFKRFCMVTWCLFFVLTFLVMLIHFIQFHNLLPLSWKNLTATVAALGALMTFSASFAFTWTLVNHQSGTTDPKSIAAAVGSYLTSLAYSEELHLIRSQSDGQQRGYMATVPGLLKVLQVFGGCVALVLINSIQNDQKWRTYVSFITYSVCLLPTVGTVLVMVLDCAARSPVPFDRLLASFSLLGVIMYTINTVVCFSQALEINKDGQKVVIMSETVMSCITLLAYTVDLAFSVKLLCDRN</sequence>
<feature type="domain" description="MARVEL" evidence="9">
    <location>
        <begin position="10"/>
        <end position="151"/>
    </location>
</feature>
<keyword evidence="3" id="KW-0677">Repeat</keyword>
<dbReference type="InterPro" id="IPR008253">
    <property type="entry name" value="Marvel"/>
</dbReference>
<comment type="similarity">
    <text evidence="6">Belongs to the MAL family.</text>
</comment>
<evidence type="ECO:0000256" key="5">
    <source>
        <dbReference type="ARBA" id="ARBA00023136"/>
    </source>
</evidence>
<name>A0A9D3SPE9_9TELE</name>
<evidence type="ECO:0000313" key="10">
    <source>
        <dbReference type="EMBL" id="KAG7326823.1"/>
    </source>
</evidence>
<proteinExistence type="inferred from homology"/>
<accession>A0A9D3SPE9</accession>
<dbReference type="GO" id="GO:0016020">
    <property type="term" value="C:membrane"/>
    <property type="evidence" value="ECO:0007669"/>
    <property type="project" value="UniProtKB-SubCell"/>
</dbReference>
<dbReference type="InterPro" id="IPR047123">
    <property type="entry name" value="MYADM-like"/>
</dbReference>
<comment type="subcellular location">
    <subcellularLocation>
        <location evidence="1">Membrane</location>
        <topology evidence="1">Multi-pass membrane protein</topology>
    </subcellularLocation>
</comment>
<feature type="transmembrane region" description="Helical" evidence="8">
    <location>
        <begin position="266"/>
        <end position="288"/>
    </location>
</feature>
<feature type="transmembrane region" description="Helical" evidence="8">
    <location>
        <begin position="90"/>
        <end position="114"/>
    </location>
</feature>
<organism evidence="10 11">
    <name type="scientific">Hemibagrus wyckioides</name>
    <dbReference type="NCBI Taxonomy" id="337641"/>
    <lineage>
        <taxon>Eukaryota</taxon>
        <taxon>Metazoa</taxon>
        <taxon>Chordata</taxon>
        <taxon>Craniata</taxon>
        <taxon>Vertebrata</taxon>
        <taxon>Euteleostomi</taxon>
        <taxon>Actinopterygii</taxon>
        <taxon>Neopterygii</taxon>
        <taxon>Teleostei</taxon>
        <taxon>Ostariophysi</taxon>
        <taxon>Siluriformes</taxon>
        <taxon>Bagridae</taxon>
        <taxon>Hemibagrus</taxon>
    </lineage>
</organism>
<feature type="transmembrane region" description="Helical" evidence="8">
    <location>
        <begin position="16"/>
        <end position="35"/>
    </location>
</feature>
<comment type="caution">
    <text evidence="10">The sequence shown here is derived from an EMBL/GenBank/DDBJ whole genome shotgun (WGS) entry which is preliminary data.</text>
</comment>
<feature type="transmembrane region" description="Helical" evidence="8">
    <location>
        <begin position="195"/>
        <end position="215"/>
    </location>
</feature>
<feature type="transmembrane region" description="Helical" evidence="8">
    <location>
        <begin position="56"/>
        <end position="78"/>
    </location>
</feature>
<evidence type="ECO:0000256" key="7">
    <source>
        <dbReference type="PROSITE-ProRule" id="PRU00581"/>
    </source>
</evidence>
<feature type="domain" description="MARVEL" evidence="9">
    <location>
        <begin position="157"/>
        <end position="288"/>
    </location>
</feature>
<reference evidence="10 11" key="1">
    <citation type="submission" date="2021-06" db="EMBL/GenBank/DDBJ databases">
        <title>Chromosome-level genome assembly of the red-tail catfish (Hemibagrus wyckioides).</title>
        <authorList>
            <person name="Shao F."/>
        </authorList>
    </citation>
    <scope>NUCLEOTIDE SEQUENCE [LARGE SCALE GENOMIC DNA]</scope>
    <source>
        <strain evidence="10">EC202008001</strain>
        <tissue evidence="10">Blood</tissue>
    </source>
</reference>
<keyword evidence="2 7" id="KW-0812">Transmembrane</keyword>
<dbReference type="Proteomes" id="UP000824219">
    <property type="component" value="Linkage Group LG11"/>
</dbReference>
<keyword evidence="5 7" id="KW-0472">Membrane</keyword>
<evidence type="ECO:0000256" key="8">
    <source>
        <dbReference type="SAM" id="Phobius"/>
    </source>
</evidence>
<evidence type="ECO:0000256" key="4">
    <source>
        <dbReference type="ARBA" id="ARBA00022989"/>
    </source>
</evidence>
<evidence type="ECO:0000256" key="1">
    <source>
        <dbReference type="ARBA" id="ARBA00004141"/>
    </source>
</evidence>
<dbReference type="EMBL" id="JAHKSW010000011">
    <property type="protein sequence ID" value="KAG7326823.1"/>
    <property type="molecule type" value="Genomic_DNA"/>
</dbReference>
<evidence type="ECO:0000256" key="6">
    <source>
        <dbReference type="ARBA" id="ARBA00034721"/>
    </source>
</evidence>
<evidence type="ECO:0000256" key="3">
    <source>
        <dbReference type="ARBA" id="ARBA00022737"/>
    </source>
</evidence>
<evidence type="ECO:0000259" key="9">
    <source>
        <dbReference type="PROSITE" id="PS51225"/>
    </source>
</evidence>
<dbReference type="PROSITE" id="PS51225">
    <property type="entry name" value="MARVEL"/>
    <property type="match status" value="2"/>
</dbReference>